<reference evidence="5 6" key="1">
    <citation type="journal article" date="2020" name="Arch. Microbiol.">
        <title>Bradyrhizobium campsiandrae sp. nov., a nitrogen-fixing bacterial strain isolated from a native leguminous tree from the Amazon adapted to flooded conditions.</title>
        <authorList>
            <person name="Cabral Michel D."/>
            <person name="Martins da Costa E."/>
            <person name="Azarias Guimaraes A."/>
            <person name="Soares de Carvalho T."/>
            <person name="Santos de Castro Caputo P."/>
            <person name="Willems A."/>
            <person name="de Souza Moreira F.M."/>
        </authorList>
    </citation>
    <scope>NUCLEOTIDE SEQUENCE [LARGE SCALE GENOMIC DNA]</scope>
    <source>
        <strain evidence="6">INPA 384B</strain>
    </source>
</reference>
<proteinExistence type="predicted"/>
<evidence type="ECO:0000313" key="6">
    <source>
        <dbReference type="Proteomes" id="UP000639516"/>
    </source>
</evidence>
<feature type="domain" description="Transposase TnpC homeodomain" evidence="3">
    <location>
        <begin position="28"/>
        <end position="100"/>
    </location>
</feature>
<dbReference type="InterPro" id="IPR039552">
    <property type="entry name" value="IS66_C"/>
</dbReference>
<evidence type="ECO:0000313" key="5">
    <source>
        <dbReference type="EMBL" id="MBC9982236.1"/>
    </source>
</evidence>
<feature type="domain" description="Transposase IS66 zinc-finger binding" evidence="2">
    <location>
        <begin position="108"/>
        <end position="152"/>
    </location>
</feature>
<dbReference type="InterPro" id="IPR024463">
    <property type="entry name" value="Transposase_TnpC_homeodom"/>
</dbReference>
<dbReference type="EMBL" id="JAATTO010000047">
    <property type="protein sequence ID" value="MBC9982236.1"/>
    <property type="molecule type" value="Genomic_DNA"/>
</dbReference>
<dbReference type="NCBIfam" id="NF033517">
    <property type="entry name" value="transpos_IS66"/>
    <property type="match status" value="1"/>
</dbReference>
<evidence type="ECO:0000259" key="1">
    <source>
        <dbReference type="Pfam" id="PF03050"/>
    </source>
</evidence>
<feature type="domain" description="Transposase IS66 C-terminal" evidence="4">
    <location>
        <begin position="468"/>
        <end position="506"/>
    </location>
</feature>
<organism evidence="5 6">
    <name type="scientific">Bradyrhizobium campsiandrae</name>
    <dbReference type="NCBI Taxonomy" id="1729892"/>
    <lineage>
        <taxon>Bacteria</taxon>
        <taxon>Pseudomonadati</taxon>
        <taxon>Pseudomonadota</taxon>
        <taxon>Alphaproteobacteria</taxon>
        <taxon>Hyphomicrobiales</taxon>
        <taxon>Nitrobacteraceae</taxon>
        <taxon>Bradyrhizobium</taxon>
    </lineage>
</organism>
<name>A0ABR7UF57_9BRAD</name>
<comment type="caution">
    <text evidence="5">The sequence shown here is derived from an EMBL/GenBank/DDBJ whole genome shotgun (WGS) entry which is preliminary data.</text>
</comment>
<evidence type="ECO:0000259" key="4">
    <source>
        <dbReference type="Pfam" id="PF13817"/>
    </source>
</evidence>
<dbReference type="Pfam" id="PF03050">
    <property type="entry name" value="DDE_Tnp_IS66"/>
    <property type="match status" value="1"/>
</dbReference>
<evidence type="ECO:0000259" key="3">
    <source>
        <dbReference type="Pfam" id="PF13007"/>
    </source>
</evidence>
<dbReference type="Pfam" id="PF13817">
    <property type="entry name" value="DDE_Tnp_IS66_C"/>
    <property type="match status" value="1"/>
</dbReference>
<evidence type="ECO:0000259" key="2">
    <source>
        <dbReference type="Pfam" id="PF13005"/>
    </source>
</evidence>
<dbReference type="InterPro" id="IPR004291">
    <property type="entry name" value="Transposase_IS66_central"/>
</dbReference>
<sequence>MSDLPDELPSDPAELRAFAAALLERCARLEGLLKLAKDAQFGRSSEKLDADQLQLVLEDIEEAVAALEATEDRANPRVCEKRAAARRANRGQLPEHLPRIVETLMPAETCCPSCEGDLFEIGHDESQRLDVVPAQYRVIVTRRPKLACRACHGVVLQHAAPERLIRGGLPTERLVAHVIDAKYHWHLPLYRQAQMLATHGIALDRSTLAFWVGYAAQELKPLWHRLRQLLLASSKLCVDETPAPVLDPGRGRTKTGYFWALSRDDRPWAGPDPPGVVYAYAPGRGAVHGLRLLEGYRGIIHCDGYQAYKTMTRETRADALSGTLAFCWSHLRRQFVKIEREAAPAPAPVAREALERIAQLYAIEKALRGRSAAERRAGRQAHARPLAAALKQWFEAKLDHLAQKSDTAKALRYALRHWNGLTLYLDDGRIEMDTNAVERAMRPIKLNAKNSLFAGCDEGAENWAVLASLIETCKLNGVNAERWLADVLAKLVNGWPAARLDELLPWASTYTMHAHDPRLAA</sequence>
<gene>
    <name evidence="5" type="ORF">HA482_28920</name>
</gene>
<dbReference type="Pfam" id="PF13005">
    <property type="entry name" value="zf-IS66"/>
    <property type="match status" value="1"/>
</dbReference>
<dbReference type="Proteomes" id="UP000639516">
    <property type="component" value="Unassembled WGS sequence"/>
</dbReference>
<dbReference type="InterPro" id="IPR052344">
    <property type="entry name" value="Transposase-related"/>
</dbReference>
<dbReference type="PANTHER" id="PTHR33678:SF1">
    <property type="entry name" value="BLL1576 PROTEIN"/>
    <property type="match status" value="1"/>
</dbReference>
<dbReference type="PANTHER" id="PTHR33678">
    <property type="entry name" value="BLL1576 PROTEIN"/>
    <property type="match status" value="1"/>
</dbReference>
<feature type="domain" description="Transposase IS66 central" evidence="1">
    <location>
        <begin position="168"/>
        <end position="461"/>
    </location>
</feature>
<accession>A0ABR7UF57</accession>
<keyword evidence="6" id="KW-1185">Reference proteome</keyword>
<protein>
    <submittedName>
        <fullName evidence="5">IS66 family transposase</fullName>
    </submittedName>
</protein>
<dbReference type="Pfam" id="PF13007">
    <property type="entry name" value="LZ_Tnp_IS66"/>
    <property type="match status" value="1"/>
</dbReference>
<dbReference type="RefSeq" id="WP_188107532.1">
    <property type="nucleotide sequence ID" value="NZ_JAANIH010000082.1"/>
</dbReference>
<dbReference type="InterPro" id="IPR024474">
    <property type="entry name" value="Znf_dom_IS66"/>
</dbReference>